<feature type="active site" evidence="6">
    <location>
        <position position="116"/>
    </location>
</feature>
<accession>A0A0R2K7K5</accession>
<dbReference type="OrthoDB" id="9784634at2"/>
<proteinExistence type="inferred from homology"/>
<dbReference type="EMBL" id="FOGK01000004">
    <property type="protein sequence ID" value="SER29005.1"/>
    <property type="molecule type" value="Genomic_DNA"/>
</dbReference>
<comment type="caution">
    <text evidence="9">The sequence shown here is derived from an EMBL/GenBank/DDBJ whole genome shotgun (WGS) entry which is preliminary data.</text>
</comment>
<gene>
    <name evidence="6" type="primary">rhaD</name>
    <name evidence="9" type="ORF">IV87_GL001352</name>
    <name evidence="10" type="ORF">SAMN04487973_10423</name>
</gene>
<evidence type="ECO:0000256" key="2">
    <source>
        <dbReference type="ARBA" id="ARBA00022723"/>
    </source>
</evidence>
<keyword evidence="4 6" id="KW-0456">Lyase</keyword>
<evidence type="ECO:0000313" key="10">
    <source>
        <dbReference type="EMBL" id="SER29005.1"/>
    </source>
</evidence>
<dbReference type="EMBL" id="JQBY01000003">
    <property type="protein sequence ID" value="KRN83317.1"/>
    <property type="molecule type" value="Genomic_DNA"/>
</dbReference>
<dbReference type="NCBIfam" id="NF002963">
    <property type="entry name" value="PRK03634.1"/>
    <property type="match status" value="1"/>
</dbReference>
<comment type="function">
    <text evidence="6">Catalyzes the reversible cleavage of L-rhamnulose-1-phosphate to dihydroxyacetone phosphate (DHAP) and L-lactaldehyde.</text>
</comment>
<keyword evidence="5 6" id="KW-0684">Rhamnose metabolism</keyword>
<evidence type="ECO:0000256" key="6">
    <source>
        <dbReference type="HAMAP-Rule" id="MF_00770"/>
    </source>
</evidence>
<dbReference type="SUPFAM" id="SSF53639">
    <property type="entry name" value="AraD/HMP-PK domain-like"/>
    <property type="match status" value="1"/>
</dbReference>
<dbReference type="GeneID" id="76042931"/>
<dbReference type="PANTHER" id="PTHR22789:SF0">
    <property type="entry name" value="3-OXO-TETRONATE 4-PHOSPHATE DECARBOXYLASE-RELATED"/>
    <property type="match status" value="1"/>
</dbReference>
<dbReference type="GO" id="GO:0046872">
    <property type="term" value="F:metal ion binding"/>
    <property type="evidence" value="ECO:0007669"/>
    <property type="project" value="UniProtKB-KW"/>
</dbReference>
<comment type="pathway">
    <text evidence="6">Carbohydrate degradation; L-rhamnose degradation; glycerone phosphate from L-rhamnose: step 3/3.</text>
</comment>
<dbReference type="PATRIC" id="fig|319653.3.peg.1370"/>
<comment type="subcellular location">
    <subcellularLocation>
        <location evidence="6">Cytoplasm</location>
    </subcellularLocation>
</comment>
<dbReference type="InterPro" id="IPR036409">
    <property type="entry name" value="Aldolase_II/adducin_N_sf"/>
</dbReference>
<sequence length="281" mass="31810">MKDFIESKYVHEMAQTTNNLYRHGWDERNGGNVSLRLTKEEVSQYAGTDKVLRNIPIDFDASELAGKYFLVTGTGRYFKNIIEFPERDLGLIRITDEGNSVDLMWGFNDGGEPTSEFPSHLMSHIERLKQDPNQRVIMHCHPTNLVAMSFTNRLSSKHFSRTLWKMHPESIVVFPEGVAVIPYMCPGTTAIGRATSEQMQNFRVVVWPHHGVFAAGDSLDETYGLVETVEKSALIYTTIQSQGGKILQSITDKDLHDLCKRFDLKPNKEFLTPEKVAVGAK</sequence>
<dbReference type="EC" id="4.1.2.19" evidence="6 7"/>
<dbReference type="Pfam" id="PF00596">
    <property type="entry name" value="Aldolase_II"/>
    <property type="match status" value="1"/>
</dbReference>
<evidence type="ECO:0000256" key="3">
    <source>
        <dbReference type="ARBA" id="ARBA00022833"/>
    </source>
</evidence>
<evidence type="ECO:0000256" key="5">
    <source>
        <dbReference type="ARBA" id="ARBA00023308"/>
    </source>
</evidence>
<name>A0A0R2K7K5_9LACO</name>
<evidence type="ECO:0000313" key="9">
    <source>
        <dbReference type="EMBL" id="KRN83317.1"/>
    </source>
</evidence>
<dbReference type="GO" id="GO:0005829">
    <property type="term" value="C:cytosol"/>
    <property type="evidence" value="ECO:0007669"/>
    <property type="project" value="TreeGrafter"/>
</dbReference>
<feature type="domain" description="Class II aldolase/adducin N-terminal" evidence="8">
    <location>
        <begin position="11"/>
        <end position="237"/>
    </location>
</feature>
<reference evidence="9 11" key="1">
    <citation type="journal article" date="2015" name="Genome Announc.">
        <title>Expanding the biotechnology potential of lactobacilli through comparative genomics of 213 strains and associated genera.</title>
        <authorList>
            <person name="Sun Z."/>
            <person name="Harris H.M."/>
            <person name="McCann A."/>
            <person name="Guo C."/>
            <person name="Argimon S."/>
            <person name="Zhang W."/>
            <person name="Yang X."/>
            <person name="Jeffery I.B."/>
            <person name="Cooney J.C."/>
            <person name="Kagawa T.F."/>
            <person name="Liu W."/>
            <person name="Song Y."/>
            <person name="Salvetti E."/>
            <person name="Wrobel A."/>
            <person name="Rasinkangas P."/>
            <person name="Parkhill J."/>
            <person name="Rea M.C."/>
            <person name="O'Sullivan O."/>
            <person name="Ritari J."/>
            <person name="Douillard F.P."/>
            <person name="Paul Ross R."/>
            <person name="Yang R."/>
            <person name="Briner A.E."/>
            <person name="Felis G.E."/>
            <person name="de Vos W.M."/>
            <person name="Barrangou R."/>
            <person name="Klaenhammer T.R."/>
            <person name="Caufield P.W."/>
            <person name="Cui Y."/>
            <person name="Zhang H."/>
            <person name="O'Toole P.W."/>
        </authorList>
    </citation>
    <scope>NUCLEOTIDE SEQUENCE [LARGE SCALE GENOMIC DNA]</scope>
    <source>
        <strain evidence="9 11">DSM 22301</strain>
    </source>
</reference>
<feature type="binding site" evidence="6">
    <location>
        <position position="210"/>
    </location>
    <ligand>
        <name>Zn(2+)</name>
        <dbReference type="ChEBI" id="CHEBI:29105"/>
    </ligand>
</feature>
<dbReference type="UniPathway" id="UPA00541">
    <property type="reaction ID" value="UER00603"/>
</dbReference>
<evidence type="ECO:0000313" key="11">
    <source>
        <dbReference type="Proteomes" id="UP000051749"/>
    </source>
</evidence>
<dbReference type="InterPro" id="IPR001303">
    <property type="entry name" value="Aldolase_II/adducin_N"/>
</dbReference>
<dbReference type="HAMAP" id="MF_00770">
    <property type="entry name" value="RhaD"/>
    <property type="match status" value="1"/>
</dbReference>
<comment type="cofactor">
    <cofactor evidence="6">
        <name>Zn(2+)</name>
        <dbReference type="ChEBI" id="CHEBI:29105"/>
    </cofactor>
    <text evidence="6">Binds 1 zinc ion per subunit.</text>
</comment>
<dbReference type="GO" id="GO:0008994">
    <property type="term" value="F:rhamnulose-1-phosphate aldolase activity"/>
    <property type="evidence" value="ECO:0007669"/>
    <property type="project" value="UniProtKB-UniRule"/>
</dbReference>
<organism evidence="9 11">
    <name type="scientific">Pediococcus ethanolidurans</name>
    <dbReference type="NCBI Taxonomy" id="319653"/>
    <lineage>
        <taxon>Bacteria</taxon>
        <taxon>Bacillati</taxon>
        <taxon>Bacillota</taxon>
        <taxon>Bacilli</taxon>
        <taxon>Lactobacillales</taxon>
        <taxon>Lactobacillaceae</taxon>
        <taxon>Pediococcus</taxon>
    </lineage>
</organism>
<evidence type="ECO:0000256" key="1">
    <source>
        <dbReference type="ARBA" id="ARBA00022490"/>
    </source>
</evidence>
<dbReference type="RefSeq" id="WP_057805277.1">
    <property type="nucleotide sequence ID" value="NZ_BJYP01000009.1"/>
</dbReference>
<feature type="binding site" evidence="6">
    <location>
        <position position="141"/>
    </location>
    <ligand>
        <name>Zn(2+)</name>
        <dbReference type="ChEBI" id="CHEBI:29105"/>
    </ligand>
</feature>
<dbReference type="STRING" id="319653.SAMN04487973_10423"/>
<comment type="catalytic activity">
    <reaction evidence="6">
        <text>L-rhamnulose 1-phosphate = (S)-lactaldehyde + dihydroxyacetone phosphate</text>
        <dbReference type="Rhea" id="RHEA:19689"/>
        <dbReference type="ChEBI" id="CHEBI:18041"/>
        <dbReference type="ChEBI" id="CHEBI:57642"/>
        <dbReference type="ChEBI" id="CHEBI:58313"/>
        <dbReference type="EC" id="4.1.2.19"/>
    </reaction>
</comment>
<evidence type="ECO:0000259" key="8">
    <source>
        <dbReference type="SMART" id="SM01007"/>
    </source>
</evidence>
<feature type="binding site" evidence="6">
    <location>
        <position position="139"/>
    </location>
    <ligand>
        <name>Zn(2+)</name>
        <dbReference type="ChEBI" id="CHEBI:29105"/>
    </ligand>
</feature>
<dbReference type="AlphaFoldDB" id="A0A0R2K7K5"/>
<evidence type="ECO:0000256" key="4">
    <source>
        <dbReference type="ARBA" id="ARBA00023239"/>
    </source>
</evidence>
<keyword evidence="2 6" id="KW-0479">Metal-binding</keyword>
<dbReference type="SMART" id="SM01007">
    <property type="entry name" value="Aldolase_II"/>
    <property type="match status" value="1"/>
</dbReference>
<evidence type="ECO:0000313" key="12">
    <source>
        <dbReference type="Proteomes" id="UP000182818"/>
    </source>
</evidence>
<dbReference type="InterPro" id="IPR013447">
    <property type="entry name" value="Rhamnulose-1-P_Aldolase"/>
</dbReference>
<evidence type="ECO:0000256" key="7">
    <source>
        <dbReference type="NCBIfam" id="TIGR02624"/>
    </source>
</evidence>
<dbReference type="NCBIfam" id="TIGR02624">
    <property type="entry name" value="rhamnu_1P_ald"/>
    <property type="match status" value="1"/>
</dbReference>
<keyword evidence="1 6" id="KW-0963">Cytoplasm</keyword>
<dbReference type="InterPro" id="IPR050197">
    <property type="entry name" value="Aldolase_class_II_sugar_metab"/>
</dbReference>
<keyword evidence="12" id="KW-1185">Reference proteome</keyword>
<reference evidence="10 12" key="2">
    <citation type="submission" date="2016-10" db="EMBL/GenBank/DDBJ databases">
        <authorList>
            <person name="Varghese N."/>
            <person name="Submissions S."/>
        </authorList>
    </citation>
    <scope>NUCLEOTIDE SEQUENCE [LARGE SCALE GENOMIC DNA]</scope>
    <source>
        <strain evidence="10 12">CGMCC 1.3889</strain>
    </source>
</reference>
<dbReference type="Proteomes" id="UP000182818">
    <property type="component" value="Unassembled WGS sequence"/>
</dbReference>
<dbReference type="GO" id="GO:0019323">
    <property type="term" value="P:pentose catabolic process"/>
    <property type="evidence" value="ECO:0007669"/>
    <property type="project" value="TreeGrafter"/>
</dbReference>
<dbReference type="Proteomes" id="UP000051749">
    <property type="component" value="Unassembled WGS sequence"/>
</dbReference>
<protein>
    <recommendedName>
        <fullName evidence="6 7">Rhamnulose-1-phosphate aldolase</fullName>
        <ecNumber evidence="6 7">4.1.2.19</ecNumber>
    </recommendedName>
</protein>
<comment type="similarity">
    <text evidence="6">Belongs to the aldolase class II family. RhaD subfamily.</text>
</comment>
<dbReference type="Gene3D" id="3.40.225.10">
    <property type="entry name" value="Class II aldolase/adducin N-terminal domain"/>
    <property type="match status" value="1"/>
</dbReference>
<keyword evidence="3 6" id="KW-0862">Zinc</keyword>
<dbReference type="PANTHER" id="PTHR22789">
    <property type="entry name" value="FUCULOSE PHOSPHATE ALDOLASE"/>
    <property type="match status" value="1"/>
</dbReference>
<dbReference type="GO" id="GO:0019301">
    <property type="term" value="P:rhamnose catabolic process"/>
    <property type="evidence" value="ECO:0007669"/>
    <property type="project" value="UniProtKB-UniRule"/>
</dbReference>